<dbReference type="AlphaFoldDB" id="A0A3G9GBZ5"/>
<dbReference type="Proteomes" id="UP000278756">
    <property type="component" value="Chromosome 2"/>
</dbReference>
<sequence length="370" mass="39850">MSVFRPLSRLAAPLALAGLVCGLTACNQGQKATDDKPAQAPEATLTPTQSDSATLKAVLTRGRVNCGVHPGLIGFSYKDNSGRWRGFDVDFCRALAAAIFSDADKVTYVPLTTTERFEALKTGKVDVLWRSTSWTLSRDAADQVDYAGINYYDGQGFLVRKSLRLNSATELNGARICVQTGSTSELNLADFFRARGLKYNPVVVKNEDEGRDAYAASQCDALSSDVSALAAARTTLSDPTAHTILPEIISKEPLGPVVRQGDDQWTGIVRWTLYATIAGEELGVTSQSVKADQLESPNPEVRRLLGSEGNLGGTLGLGPEWAYNIVSQVGNYGEIFDRNIGADSPLKLSRGLNAQWNASERGLLYSPPVR</sequence>
<dbReference type="Gene3D" id="3.40.190.10">
    <property type="entry name" value="Periplasmic binding protein-like II"/>
    <property type="match status" value="2"/>
</dbReference>
<dbReference type="SMART" id="SM00062">
    <property type="entry name" value="PBPb"/>
    <property type="match status" value="1"/>
</dbReference>
<dbReference type="InterPro" id="IPR018313">
    <property type="entry name" value="SBP_3_CS"/>
</dbReference>
<dbReference type="CDD" id="cd13692">
    <property type="entry name" value="PBP2_BztA"/>
    <property type="match status" value="1"/>
</dbReference>
<keyword evidence="2" id="KW-0813">Transport</keyword>
<feature type="signal peptide" evidence="5">
    <location>
        <begin position="1"/>
        <end position="17"/>
    </location>
</feature>
<reference evidence="8" key="1">
    <citation type="journal article" date="2017" name="Biotechnol. Biofuels">
        <title>Evaluation of environmental bacterial communities as a factor affecting the growth of duckweed Lemna minor.</title>
        <authorList>
            <person name="Ishizawa H."/>
            <person name="Kuroda M."/>
            <person name="Morikawa M."/>
            <person name="Ike M."/>
        </authorList>
    </citation>
    <scope>NUCLEOTIDE SEQUENCE [LARGE SCALE GENOMIC DNA]</scope>
    <source>
        <strain evidence="8">M6</strain>
    </source>
</reference>
<feature type="domain" description="Solute-binding protein family 3/N-terminal" evidence="6">
    <location>
        <begin position="63"/>
        <end position="292"/>
    </location>
</feature>
<comment type="similarity">
    <text evidence="1 4">Belongs to the bacterial solute-binding protein 3 family.</text>
</comment>
<organism evidence="7 8">
    <name type="scientific">Asticcacaulis excentricus</name>
    <dbReference type="NCBI Taxonomy" id="78587"/>
    <lineage>
        <taxon>Bacteria</taxon>
        <taxon>Pseudomonadati</taxon>
        <taxon>Pseudomonadota</taxon>
        <taxon>Alphaproteobacteria</taxon>
        <taxon>Caulobacterales</taxon>
        <taxon>Caulobacteraceae</taxon>
        <taxon>Asticcacaulis</taxon>
    </lineage>
</organism>
<dbReference type="Pfam" id="PF00497">
    <property type="entry name" value="SBP_bac_3"/>
    <property type="match status" value="1"/>
</dbReference>
<feature type="chain" id="PRO_5017984427" evidence="5">
    <location>
        <begin position="18"/>
        <end position="370"/>
    </location>
</feature>
<name>A0A3G9GBZ5_9CAUL</name>
<proteinExistence type="inferred from homology"/>
<evidence type="ECO:0000313" key="7">
    <source>
        <dbReference type="EMBL" id="BBF82169.1"/>
    </source>
</evidence>
<evidence type="ECO:0000259" key="6">
    <source>
        <dbReference type="SMART" id="SM00062"/>
    </source>
</evidence>
<dbReference type="PANTHER" id="PTHR30085">
    <property type="entry name" value="AMINO ACID ABC TRANSPORTER PERMEASE"/>
    <property type="match status" value="1"/>
</dbReference>
<evidence type="ECO:0000256" key="2">
    <source>
        <dbReference type="ARBA" id="ARBA00022448"/>
    </source>
</evidence>
<keyword evidence="3 5" id="KW-0732">Signal</keyword>
<reference evidence="8" key="2">
    <citation type="journal article" date="2017" name="Plant Physiol. Biochem.">
        <title>Differential oxidative and antioxidative response of duckweed Lemna minor toward plant growth promoting/inhibiting bacteria.</title>
        <authorList>
            <person name="Ishizawa H."/>
            <person name="Kuroda M."/>
            <person name="Morikawa M."/>
            <person name="Ike M."/>
        </authorList>
    </citation>
    <scope>NUCLEOTIDE SEQUENCE [LARGE SCALE GENOMIC DNA]</scope>
    <source>
        <strain evidence="8">M6</strain>
    </source>
</reference>
<evidence type="ECO:0000256" key="5">
    <source>
        <dbReference type="SAM" id="SignalP"/>
    </source>
</evidence>
<gene>
    <name evidence="7" type="ORF">EM6_2798</name>
</gene>
<dbReference type="RefSeq" id="WP_126423776.1">
    <property type="nucleotide sequence ID" value="NZ_AP018828.1"/>
</dbReference>
<dbReference type="OrthoDB" id="9777941at2"/>
<dbReference type="PANTHER" id="PTHR30085:SF7">
    <property type="entry name" value="AMINO-ACID ABC TRANSPORTER-BINDING PROTEIN YHDW-RELATED"/>
    <property type="match status" value="1"/>
</dbReference>
<dbReference type="EMBL" id="AP018828">
    <property type="protein sequence ID" value="BBF82169.1"/>
    <property type="molecule type" value="Genomic_DNA"/>
</dbReference>
<dbReference type="PROSITE" id="PS51257">
    <property type="entry name" value="PROKAR_LIPOPROTEIN"/>
    <property type="match status" value="1"/>
</dbReference>
<dbReference type="SUPFAM" id="SSF53850">
    <property type="entry name" value="Periplasmic binding protein-like II"/>
    <property type="match status" value="1"/>
</dbReference>
<dbReference type="InterPro" id="IPR051455">
    <property type="entry name" value="Bact_solute-bind_prot3"/>
</dbReference>
<protein>
    <submittedName>
        <fullName evidence="7">Glutamate aspartate periplasmic binding protein GltI</fullName>
    </submittedName>
</protein>
<dbReference type="PROSITE" id="PS01039">
    <property type="entry name" value="SBP_BACTERIAL_3"/>
    <property type="match status" value="1"/>
</dbReference>
<accession>A0A3G9GBZ5</accession>
<evidence type="ECO:0000256" key="3">
    <source>
        <dbReference type="ARBA" id="ARBA00022729"/>
    </source>
</evidence>
<dbReference type="InterPro" id="IPR001638">
    <property type="entry name" value="Solute-binding_3/MltF_N"/>
</dbReference>
<evidence type="ECO:0000256" key="1">
    <source>
        <dbReference type="ARBA" id="ARBA00010333"/>
    </source>
</evidence>
<evidence type="ECO:0000256" key="4">
    <source>
        <dbReference type="RuleBase" id="RU003744"/>
    </source>
</evidence>
<dbReference type="GO" id="GO:0006865">
    <property type="term" value="P:amino acid transport"/>
    <property type="evidence" value="ECO:0007669"/>
    <property type="project" value="TreeGrafter"/>
</dbReference>
<evidence type="ECO:0000313" key="8">
    <source>
        <dbReference type="Proteomes" id="UP000278756"/>
    </source>
</evidence>